<evidence type="ECO:0008006" key="3">
    <source>
        <dbReference type="Google" id="ProtNLM"/>
    </source>
</evidence>
<evidence type="ECO:0000313" key="2">
    <source>
        <dbReference type="Proteomes" id="UP000629365"/>
    </source>
</evidence>
<dbReference type="EMBL" id="BMCM01000003">
    <property type="protein sequence ID" value="GGD78960.1"/>
    <property type="molecule type" value="Genomic_DNA"/>
</dbReference>
<protein>
    <recommendedName>
        <fullName evidence="3">Recombinase XerD</fullName>
    </recommendedName>
</protein>
<comment type="caution">
    <text evidence="1">The sequence shown here is derived from an EMBL/GenBank/DDBJ whole genome shotgun (WGS) entry which is preliminary data.</text>
</comment>
<name>A0ABQ1RTK1_9MICO</name>
<dbReference type="SUPFAM" id="SSF56349">
    <property type="entry name" value="DNA breaking-rejoining enzymes"/>
    <property type="match status" value="1"/>
</dbReference>
<organism evidence="1 2">
    <name type="scientific">Microbacterium murale</name>
    <dbReference type="NCBI Taxonomy" id="1081040"/>
    <lineage>
        <taxon>Bacteria</taxon>
        <taxon>Bacillati</taxon>
        <taxon>Actinomycetota</taxon>
        <taxon>Actinomycetes</taxon>
        <taxon>Micrococcales</taxon>
        <taxon>Microbacteriaceae</taxon>
        <taxon>Microbacterium</taxon>
    </lineage>
</organism>
<evidence type="ECO:0000313" key="1">
    <source>
        <dbReference type="EMBL" id="GGD78960.1"/>
    </source>
</evidence>
<dbReference type="Proteomes" id="UP000629365">
    <property type="component" value="Unassembled WGS sequence"/>
</dbReference>
<dbReference type="InterPro" id="IPR011010">
    <property type="entry name" value="DNA_brk_join_enz"/>
</dbReference>
<proteinExistence type="predicted"/>
<gene>
    <name evidence="1" type="ORF">GCM10007269_22260</name>
</gene>
<sequence>MNIPPDKPHAVCARCQQSGVKFATTWPEGRICRRCYQRATRIHGACISCGTTRLLPGLIDGEPACVDCADIPKDFRCTRCGREDEPVRRGLCAHCCLTDDLSGLLAGDDGDISPIVRPLFDALSTQTLARSATIWLTVNPAAKQLLRDLATGAAPLTHDTFTTHPSPEKVLFLRQLCIEHGLLERVNFDIERFQAWVDQMTAAEPASEARLIRQFARWVHLQRMHALDAAGKMRKGTFLSAKQSTSTAIGFLRHLRERGHTPSECVQADVDDWLTGGPTTRSLARTFVRWGVKNGHIASVEFPYRVAKTQPIITQQQRVQHLRTLLNTHVESETAEQVAGMLFLLYAQPLTRIARMRLSQVADAGDRLTVAITADELVVPTPFDEIVRAHLRDLPNTNTSAHRNSQWLFPGARPGEPMHQSTMMNKLRDRGIDLRGARNAALRTLVLEMPAPIVADSLGYSYNVTDRHRAAAGAIHTDYVGRRATSRK</sequence>
<accession>A0ABQ1RTK1</accession>
<keyword evidence="2" id="KW-1185">Reference proteome</keyword>
<reference evidence="2" key="1">
    <citation type="journal article" date="2019" name="Int. J. Syst. Evol. Microbiol.">
        <title>The Global Catalogue of Microorganisms (GCM) 10K type strain sequencing project: providing services to taxonomists for standard genome sequencing and annotation.</title>
        <authorList>
            <consortium name="The Broad Institute Genomics Platform"/>
            <consortium name="The Broad Institute Genome Sequencing Center for Infectious Disease"/>
            <person name="Wu L."/>
            <person name="Ma J."/>
        </authorList>
    </citation>
    <scope>NUCLEOTIDE SEQUENCE [LARGE SCALE GENOMIC DNA]</scope>
    <source>
        <strain evidence="2">CCM 7640</strain>
    </source>
</reference>